<evidence type="ECO:0000256" key="2">
    <source>
        <dbReference type="ARBA" id="ARBA00019014"/>
    </source>
</evidence>
<dbReference type="SUPFAM" id="SSF110395">
    <property type="entry name" value="CutC-like"/>
    <property type="match status" value="1"/>
</dbReference>
<sequence>MRGYSNWYERHNIINLSNADRIEFCKELKKSGFTPDYEDIEEACKILKLPISVMVRNTDRDFCYTDAEFNQMLEDIKFINKTKANSIVIGILTPDNKIDVKRMKIVKENLSENIKITFHKAFDLVEDKIEAVKLLEDIGISTILTSAGNKIDDNLELLKQLTNSTKIEILAGGGVNWNNFTNVKECSNSIHIGTLARVNNSWDDNCDIDFINKAKNLLAK</sequence>
<dbReference type="InterPro" id="IPR005627">
    <property type="entry name" value="CutC-like"/>
</dbReference>
<gene>
    <name evidence="3" type="ORF">CG003_03640</name>
</gene>
<dbReference type="GO" id="GO:0005507">
    <property type="term" value="F:copper ion binding"/>
    <property type="evidence" value="ECO:0007669"/>
    <property type="project" value="TreeGrafter"/>
</dbReference>
<dbReference type="Pfam" id="PF03932">
    <property type="entry name" value="CutC"/>
    <property type="match status" value="1"/>
</dbReference>
<dbReference type="Proteomes" id="UP000239216">
    <property type="component" value="Chromosome"/>
</dbReference>
<evidence type="ECO:0000313" key="3">
    <source>
        <dbReference type="EMBL" id="AVN64725.1"/>
    </source>
</evidence>
<dbReference type="EMBL" id="CP022513">
    <property type="protein sequence ID" value="AVN64725.1"/>
    <property type="molecule type" value="Genomic_DNA"/>
</dbReference>
<evidence type="ECO:0000256" key="1">
    <source>
        <dbReference type="ARBA" id="ARBA00007768"/>
    </source>
</evidence>
<comment type="similarity">
    <text evidence="1">Belongs to the CutC family.</text>
</comment>
<proteinExistence type="inferred from homology"/>
<dbReference type="Gene3D" id="3.20.20.380">
    <property type="entry name" value="Copper homeostasis (CutC) domain"/>
    <property type="match status" value="1"/>
</dbReference>
<accession>A0A2R3P8A9</accession>
<organism evidence="3 4">
    <name type="scientific">Mesoplasma florum</name>
    <name type="common">Acholeplasma florum</name>
    <dbReference type="NCBI Taxonomy" id="2151"/>
    <lineage>
        <taxon>Bacteria</taxon>
        <taxon>Bacillati</taxon>
        <taxon>Mycoplasmatota</taxon>
        <taxon>Mollicutes</taxon>
        <taxon>Entomoplasmatales</taxon>
        <taxon>Entomoplasmataceae</taxon>
        <taxon>Mesoplasma</taxon>
    </lineage>
</organism>
<name>A0A2R3P8A9_MESFO</name>
<reference evidence="3 4" key="1">
    <citation type="submission" date="2017-07" db="EMBL/GenBank/DDBJ databases">
        <title>Comparative genomic analysis of Mesoplasma florum.</title>
        <authorList>
            <person name="Baby V."/>
            <person name="Lachance J.-C."/>
            <person name="Gagnon J."/>
            <person name="Lucier J.-F."/>
            <person name="Matteau D."/>
            <person name="Knight T.F."/>
            <person name="Rodrigue S."/>
        </authorList>
    </citation>
    <scope>NUCLEOTIDE SEQUENCE [LARGE SCALE GENOMIC DNA]</scope>
    <source>
        <strain evidence="3 4">CnuA-2</strain>
    </source>
</reference>
<protein>
    <recommendedName>
        <fullName evidence="2">Copper homeostasis protein cutC homolog</fullName>
    </recommendedName>
</protein>
<dbReference type="PANTHER" id="PTHR12598">
    <property type="entry name" value="COPPER HOMEOSTASIS PROTEIN CUTC"/>
    <property type="match status" value="1"/>
</dbReference>
<dbReference type="AlphaFoldDB" id="A0A2R3P8A9"/>
<dbReference type="InterPro" id="IPR036822">
    <property type="entry name" value="CutC-like_dom_sf"/>
</dbReference>
<dbReference type="PANTHER" id="PTHR12598:SF0">
    <property type="entry name" value="COPPER HOMEOSTASIS PROTEIN CUTC HOMOLOG"/>
    <property type="match status" value="1"/>
</dbReference>
<evidence type="ECO:0000313" key="4">
    <source>
        <dbReference type="Proteomes" id="UP000239216"/>
    </source>
</evidence>